<dbReference type="InterPro" id="IPR001810">
    <property type="entry name" value="F-box_dom"/>
</dbReference>
<organism evidence="2 3">
    <name type="scientific">Solanum tuberosum</name>
    <name type="common">Potato</name>
    <dbReference type="NCBI Taxonomy" id="4113"/>
    <lineage>
        <taxon>Eukaryota</taxon>
        <taxon>Viridiplantae</taxon>
        <taxon>Streptophyta</taxon>
        <taxon>Embryophyta</taxon>
        <taxon>Tracheophyta</taxon>
        <taxon>Spermatophyta</taxon>
        <taxon>Magnoliopsida</taxon>
        <taxon>eudicotyledons</taxon>
        <taxon>Gunneridae</taxon>
        <taxon>Pentapetalae</taxon>
        <taxon>asterids</taxon>
        <taxon>lamiids</taxon>
        <taxon>Solanales</taxon>
        <taxon>Solanaceae</taxon>
        <taxon>Solanoideae</taxon>
        <taxon>Solaneae</taxon>
        <taxon>Solanum</taxon>
    </lineage>
</organism>
<proteinExistence type="predicted"/>
<dbReference type="Gene3D" id="3.80.10.10">
    <property type="entry name" value="Ribonuclease Inhibitor"/>
    <property type="match status" value="1"/>
</dbReference>
<dbReference type="SUPFAM" id="SSF81383">
    <property type="entry name" value="F-box domain"/>
    <property type="match status" value="1"/>
</dbReference>
<gene>
    <name evidence="2" type="ORF">KY290_007816</name>
</gene>
<protein>
    <recommendedName>
        <fullName evidence="1">F-box domain-containing protein</fullName>
    </recommendedName>
</protein>
<dbReference type="InterPro" id="IPR036047">
    <property type="entry name" value="F-box-like_dom_sf"/>
</dbReference>
<dbReference type="Pfam" id="PF12937">
    <property type="entry name" value="F-box-like"/>
    <property type="match status" value="1"/>
</dbReference>
<name>A0ABQ7W736_SOLTU</name>
<dbReference type="InterPro" id="IPR001611">
    <property type="entry name" value="Leu-rich_rpt"/>
</dbReference>
<evidence type="ECO:0000259" key="1">
    <source>
        <dbReference type="PROSITE" id="PS50181"/>
    </source>
</evidence>
<dbReference type="PANTHER" id="PTHR38926:SF36">
    <property type="entry name" value="F-BOX PROTEIN SKIP19-LIKE"/>
    <property type="match status" value="1"/>
</dbReference>
<comment type="caution">
    <text evidence="2">The sequence shown here is derived from an EMBL/GenBank/DDBJ whole genome shotgun (WGS) entry which is preliminary data.</text>
</comment>
<sequence>MNRKGKVKGKSNSQPMVKRPPWMELPEGIWANILHRLGAVEILETAEKVCSKWRRVCKDPSMWRVIDMWNLGDLSDMDYDLEVMCRYAVDRSQGEVVDINLQYFAAGQLLEYIAERSGKLKRLSIACCYGMVCESLVEVVQKFPLLEELSLTHTTITIEGIEALGRSCPRLKLFELNNSLYMGSGDYFDNEDVRNEEALAIAKNLPTLHHLQLIGNRMTIKGVEAILDNCPHLVSLDLRLCKYVSLNKVLSNRISGRIKDLKHPHDSLAGQDVSPVTEMIPWRRISGQPVTEPDEAENFFGCPLPPQKLKPGSCCHDKDERLLSYQATGMNLQRELSCIPMKPFETIQKLLHHLSLVEIVYCYVLWERYNGCTVEGKAVAIRV</sequence>
<feature type="domain" description="F-box" evidence="1">
    <location>
        <begin position="19"/>
        <end position="66"/>
    </location>
</feature>
<evidence type="ECO:0000313" key="2">
    <source>
        <dbReference type="EMBL" id="KAH0776405.1"/>
    </source>
</evidence>
<dbReference type="PROSITE" id="PS50181">
    <property type="entry name" value="FBOX"/>
    <property type="match status" value="1"/>
</dbReference>
<dbReference type="Proteomes" id="UP000826656">
    <property type="component" value="Unassembled WGS sequence"/>
</dbReference>
<dbReference type="PANTHER" id="PTHR38926">
    <property type="entry name" value="F-BOX DOMAIN CONTAINING PROTEIN, EXPRESSED"/>
    <property type="match status" value="1"/>
</dbReference>
<dbReference type="EMBL" id="JAIVGD010000003">
    <property type="protein sequence ID" value="KAH0776405.1"/>
    <property type="molecule type" value="Genomic_DNA"/>
</dbReference>
<dbReference type="SMART" id="SM00367">
    <property type="entry name" value="LRR_CC"/>
    <property type="match status" value="3"/>
</dbReference>
<evidence type="ECO:0000313" key="3">
    <source>
        <dbReference type="Proteomes" id="UP000826656"/>
    </source>
</evidence>
<accession>A0ABQ7W736</accession>
<reference evidence="2 3" key="1">
    <citation type="journal article" date="2021" name="bioRxiv">
        <title>Chromosome-scale and haplotype-resolved genome assembly of a tetraploid potato cultivar.</title>
        <authorList>
            <person name="Sun H."/>
            <person name="Jiao W.-B."/>
            <person name="Krause K."/>
            <person name="Campoy J.A."/>
            <person name="Goel M."/>
            <person name="Folz-Donahue K."/>
            <person name="Kukat C."/>
            <person name="Huettel B."/>
            <person name="Schneeberger K."/>
        </authorList>
    </citation>
    <scope>NUCLEOTIDE SEQUENCE [LARGE SCALE GENOMIC DNA]</scope>
    <source>
        <strain evidence="2">SolTubOtavaFocal</strain>
        <tissue evidence="2">Leaves</tissue>
    </source>
</reference>
<dbReference type="SUPFAM" id="SSF52047">
    <property type="entry name" value="RNI-like"/>
    <property type="match status" value="1"/>
</dbReference>
<dbReference type="Pfam" id="PF13516">
    <property type="entry name" value="LRR_6"/>
    <property type="match status" value="1"/>
</dbReference>
<keyword evidence="3" id="KW-1185">Reference proteome</keyword>
<dbReference type="Gene3D" id="1.20.1280.50">
    <property type="match status" value="1"/>
</dbReference>
<dbReference type="InterPro" id="IPR032675">
    <property type="entry name" value="LRR_dom_sf"/>
</dbReference>
<dbReference type="CDD" id="cd22164">
    <property type="entry name" value="F-box_AtSKIP19-like"/>
    <property type="match status" value="1"/>
</dbReference>
<dbReference type="InterPro" id="IPR006553">
    <property type="entry name" value="Leu-rich_rpt_Cys-con_subtyp"/>
</dbReference>